<keyword evidence="4" id="KW-1185">Reference proteome</keyword>
<gene>
    <name evidence="3" type="ORF">GCM10023091_02030</name>
</gene>
<dbReference type="Gene3D" id="3.20.20.30">
    <property type="entry name" value="Luciferase-like domain"/>
    <property type="match status" value="1"/>
</dbReference>
<protein>
    <submittedName>
        <fullName evidence="3">LLM class flavin-dependent oxidoreductase</fullName>
    </submittedName>
</protein>
<dbReference type="EMBL" id="BAABEY010000001">
    <property type="protein sequence ID" value="GAA4431396.1"/>
    <property type="molecule type" value="Genomic_DNA"/>
</dbReference>
<dbReference type="InterPro" id="IPR011251">
    <property type="entry name" value="Luciferase-like_dom"/>
</dbReference>
<dbReference type="Pfam" id="PF00296">
    <property type="entry name" value="Bac_luciferase"/>
    <property type="match status" value="1"/>
</dbReference>
<evidence type="ECO:0000256" key="1">
    <source>
        <dbReference type="ARBA" id="ARBA00007789"/>
    </source>
</evidence>
<name>A0ABP8LND4_9BACT</name>
<dbReference type="SUPFAM" id="SSF51679">
    <property type="entry name" value="Bacterial luciferase-like"/>
    <property type="match status" value="1"/>
</dbReference>
<dbReference type="PANTHER" id="PTHR30137:SF6">
    <property type="entry name" value="LUCIFERASE-LIKE MONOOXYGENASE"/>
    <property type="match status" value="1"/>
</dbReference>
<accession>A0ABP8LND4</accession>
<dbReference type="RefSeq" id="WP_345026128.1">
    <property type="nucleotide sequence ID" value="NZ_BAABEY010000001.1"/>
</dbReference>
<evidence type="ECO:0000259" key="2">
    <source>
        <dbReference type="Pfam" id="PF00296"/>
    </source>
</evidence>
<feature type="domain" description="Luciferase-like" evidence="2">
    <location>
        <begin position="12"/>
        <end position="300"/>
    </location>
</feature>
<dbReference type="NCBIfam" id="TIGR03558">
    <property type="entry name" value="oxido_grp_1"/>
    <property type="match status" value="1"/>
</dbReference>
<comment type="similarity">
    <text evidence="1">To bacterial alkanal monooxygenase alpha and beta chains.</text>
</comment>
<evidence type="ECO:0000313" key="3">
    <source>
        <dbReference type="EMBL" id="GAA4431396.1"/>
    </source>
</evidence>
<comment type="caution">
    <text evidence="3">The sequence shown here is derived from an EMBL/GenBank/DDBJ whole genome shotgun (WGS) entry which is preliminary data.</text>
</comment>
<dbReference type="Proteomes" id="UP001501508">
    <property type="component" value="Unassembled WGS sequence"/>
</dbReference>
<dbReference type="InterPro" id="IPR050766">
    <property type="entry name" value="Bact_Lucif_Oxidored"/>
</dbReference>
<dbReference type="InterPro" id="IPR036661">
    <property type="entry name" value="Luciferase-like_sf"/>
</dbReference>
<organism evidence="3 4">
    <name type="scientific">Ravibacter arvi</name>
    <dbReference type="NCBI Taxonomy" id="2051041"/>
    <lineage>
        <taxon>Bacteria</taxon>
        <taxon>Pseudomonadati</taxon>
        <taxon>Bacteroidota</taxon>
        <taxon>Cytophagia</taxon>
        <taxon>Cytophagales</taxon>
        <taxon>Spirosomataceae</taxon>
        <taxon>Ravibacter</taxon>
    </lineage>
</organism>
<reference evidence="4" key="1">
    <citation type="journal article" date="2019" name="Int. J. Syst. Evol. Microbiol.">
        <title>The Global Catalogue of Microorganisms (GCM) 10K type strain sequencing project: providing services to taxonomists for standard genome sequencing and annotation.</title>
        <authorList>
            <consortium name="The Broad Institute Genomics Platform"/>
            <consortium name="The Broad Institute Genome Sequencing Center for Infectious Disease"/>
            <person name="Wu L."/>
            <person name="Ma J."/>
        </authorList>
    </citation>
    <scope>NUCLEOTIDE SEQUENCE [LARGE SCALE GENOMIC DNA]</scope>
    <source>
        <strain evidence="4">JCM 31920</strain>
    </source>
</reference>
<evidence type="ECO:0000313" key="4">
    <source>
        <dbReference type="Proteomes" id="UP001501508"/>
    </source>
</evidence>
<dbReference type="PANTHER" id="PTHR30137">
    <property type="entry name" value="LUCIFERASE-LIKE MONOOXYGENASE"/>
    <property type="match status" value="1"/>
</dbReference>
<sequence>MPIENTPLSVLELAVVAQGGNAGQAIADTVSVAKHVEQLGYRSIWLAEHHNMQHVASSATAVLIGHIAGHTHRIHVGSGGIMLPNHAPLMVAEQFGTLESIYPGRIELGLGRAPGTDQTTALALRRSNLNTAFSFPADVQELMSYFKNDDPDVKVRAFPGEGLKIPFYMLGSSTDSAHLAAHLGLPYAFAAHFAPSQLRSAVNIYRNEFRPSEQLAEPHVMVCVNAFGADTDAEAYRLATSLFQMFIGMVTNRRAPLPPPVDSLDAYWNEEIRQAVMRMAACTFIGDRKTLRSQFADFHRDVHYDELIVTSHIFDHQAKLRSFDVIRQAFS</sequence>
<dbReference type="InterPro" id="IPR019949">
    <property type="entry name" value="CmoO-like"/>
</dbReference>
<proteinExistence type="predicted"/>